<keyword evidence="4" id="KW-0804">Transcription</keyword>
<keyword evidence="3" id="KW-0238">DNA-binding</keyword>
<dbReference type="SUPFAM" id="SSF53850">
    <property type="entry name" value="Periplasmic binding protein-like II"/>
    <property type="match status" value="1"/>
</dbReference>
<dbReference type="GO" id="GO:0003677">
    <property type="term" value="F:DNA binding"/>
    <property type="evidence" value="ECO:0007669"/>
    <property type="project" value="UniProtKB-KW"/>
</dbReference>
<dbReference type="GO" id="GO:0032993">
    <property type="term" value="C:protein-DNA complex"/>
    <property type="evidence" value="ECO:0007669"/>
    <property type="project" value="TreeGrafter"/>
</dbReference>
<dbReference type="Pfam" id="PF00126">
    <property type="entry name" value="HTH_1"/>
    <property type="match status" value="1"/>
</dbReference>
<dbReference type="EMBL" id="MWWX01000017">
    <property type="protein sequence ID" value="OZG60265.1"/>
    <property type="molecule type" value="Genomic_DNA"/>
</dbReference>
<dbReference type="Proteomes" id="UP000216352">
    <property type="component" value="Unassembled WGS sequence"/>
</dbReference>
<accession>A0A261FMQ6</accession>
<dbReference type="FunFam" id="1.10.10.10:FF:000001">
    <property type="entry name" value="LysR family transcriptional regulator"/>
    <property type="match status" value="1"/>
</dbReference>
<comment type="similarity">
    <text evidence="1">Belongs to the LysR transcriptional regulatory family.</text>
</comment>
<comment type="caution">
    <text evidence="6">The sequence shown here is derived from an EMBL/GenBank/DDBJ whole genome shotgun (WGS) entry which is preliminary data.</text>
</comment>
<dbReference type="PANTHER" id="PTHR30346:SF28">
    <property type="entry name" value="HTH-TYPE TRANSCRIPTIONAL REGULATOR CYNR"/>
    <property type="match status" value="1"/>
</dbReference>
<evidence type="ECO:0000256" key="3">
    <source>
        <dbReference type="ARBA" id="ARBA00023125"/>
    </source>
</evidence>
<dbReference type="CDD" id="cd05466">
    <property type="entry name" value="PBP2_LTTR_substrate"/>
    <property type="match status" value="1"/>
</dbReference>
<dbReference type="RefSeq" id="WP_072726737.1">
    <property type="nucleotide sequence ID" value="NZ_BDIS01000025.1"/>
</dbReference>
<reference evidence="6 7" key="1">
    <citation type="journal article" date="2017" name="BMC Genomics">
        <title>Comparative genomic and phylogenomic analyses of the Bifidobacteriaceae family.</title>
        <authorList>
            <person name="Lugli G.A."/>
            <person name="Milani C."/>
            <person name="Turroni F."/>
            <person name="Duranti S."/>
            <person name="Mancabelli L."/>
            <person name="Mangifesta M."/>
            <person name="Ferrario C."/>
            <person name="Modesto M."/>
            <person name="Mattarelli P."/>
            <person name="Jiri K."/>
            <person name="van Sinderen D."/>
            <person name="Ventura M."/>
        </authorList>
    </citation>
    <scope>NUCLEOTIDE SEQUENCE [LARGE SCALE GENOMIC DNA]</scope>
    <source>
        <strain evidence="6 7">DSM 28807</strain>
    </source>
</reference>
<dbReference type="InterPro" id="IPR000847">
    <property type="entry name" value="LysR_HTH_N"/>
</dbReference>
<protein>
    <submittedName>
        <fullName evidence="6">Transcriptional regulator</fullName>
    </submittedName>
</protein>
<evidence type="ECO:0000313" key="7">
    <source>
        <dbReference type="Proteomes" id="UP000216352"/>
    </source>
</evidence>
<evidence type="ECO:0000256" key="2">
    <source>
        <dbReference type="ARBA" id="ARBA00023015"/>
    </source>
</evidence>
<dbReference type="AlphaFoldDB" id="A0A261FMQ6"/>
<evidence type="ECO:0000313" key="6">
    <source>
        <dbReference type="EMBL" id="OZG60265.1"/>
    </source>
</evidence>
<dbReference type="Gene3D" id="1.10.10.10">
    <property type="entry name" value="Winged helix-like DNA-binding domain superfamily/Winged helix DNA-binding domain"/>
    <property type="match status" value="1"/>
</dbReference>
<keyword evidence="2" id="KW-0805">Transcription regulation</keyword>
<dbReference type="STRING" id="1603886.GCA_001895165_01889"/>
<dbReference type="PROSITE" id="PS50931">
    <property type="entry name" value="HTH_LYSR"/>
    <property type="match status" value="1"/>
</dbReference>
<dbReference type="InterPro" id="IPR005119">
    <property type="entry name" value="LysR_subst-bd"/>
</dbReference>
<evidence type="ECO:0000259" key="5">
    <source>
        <dbReference type="PROSITE" id="PS50931"/>
    </source>
</evidence>
<sequence>MELDQLRALDAIAAEGTLSAAAEALRVSQPALSRSMQRLEAEFNHPLFDRTGRRITLNETGRTAVDWSRQILRDIRLMREAVELTARRTRTVRVGTVAPAPLCLLASLMMERFPQETLTSDTLASSEVERHVADGTLDLGIIAQKPSTPALRSCELMHERLSVALPPNHPLAARESVTADQLDGETFLILTDIGFWRERVDRSLPHSTFIEQRDRGVFDRLRHSTPYCTFVTDAPFMLDAMTGRALVPIDDDMAKATFSLIIRSDAQGLPERLFDWAANRHSRQ</sequence>
<name>A0A261FMQ6_9BIFI</name>
<keyword evidence="7" id="KW-1185">Reference proteome</keyword>
<dbReference type="Pfam" id="PF03466">
    <property type="entry name" value="LysR_substrate"/>
    <property type="match status" value="1"/>
</dbReference>
<dbReference type="SUPFAM" id="SSF46785">
    <property type="entry name" value="Winged helix' DNA-binding domain"/>
    <property type="match status" value="1"/>
</dbReference>
<organism evidence="6 7">
    <name type="scientific">Bifidobacterium lemurum</name>
    <dbReference type="NCBI Taxonomy" id="1603886"/>
    <lineage>
        <taxon>Bacteria</taxon>
        <taxon>Bacillati</taxon>
        <taxon>Actinomycetota</taxon>
        <taxon>Actinomycetes</taxon>
        <taxon>Bifidobacteriales</taxon>
        <taxon>Bifidobacteriaceae</taxon>
        <taxon>Bifidobacterium</taxon>
    </lineage>
</organism>
<proteinExistence type="inferred from homology"/>
<dbReference type="PANTHER" id="PTHR30346">
    <property type="entry name" value="TRANSCRIPTIONAL DUAL REGULATOR HCAR-RELATED"/>
    <property type="match status" value="1"/>
</dbReference>
<dbReference type="Gene3D" id="3.40.190.290">
    <property type="match status" value="1"/>
</dbReference>
<dbReference type="GO" id="GO:0003700">
    <property type="term" value="F:DNA-binding transcription factor activity"/>
    <property type="evidence" value="ECO:0007669"/>
    <property type="project" value="InterPro"/>
</dbReference>
<dbReference type="InterPro" id="IPR036388">
    <property type="entry name" value="WH-like_DNA-bd_sf"/>
</dbReference>
<gene>
    <name evidence="6" type="ORF">BLEM_1954</name>
</gene>
<dbReference type="InterPro" id="IPR036390">
    <property type="entry name" value="WH_DNA-bd_sf"/>
</dbReference>
<feature type="domain" description="HTH lysR-type" evidence="5">
    <location>
        <begin position="1"/>
        <end position="58"/>
    </location>
</feature>
<dbReference type="OrthoDB" id="3505530at2"/>
<evidence type="ECO:0000256" key="1">
    <source>
        <dbReference type="ARBA" id="ARBA00009437"/>
    </source>
</evidence>
<evidence type="ECO:0000256" key="4">
    <source>
        <dbReference type="ARBA" id="ARBA00023163"/>
    </source>
</evidence>
<dbReference type="PRINTS" id="PR00039">
    <property type="entry name" value="HTHLYSR"/>
</dbReference>